<feature type="domain" description="CBS" evidence="5">
    <location>
        <begin position="98"/>
        <end position="154"/>
    </location>
</feature>
<feature type="domain" description="BON" evidence="4">
    <location>
        <begin position="233"/>
        <end position="302"/>
    </location>
</feature>
<dbReference type="Pfam" id="PF00571">
    <property type="entry name" value="CBS"/>
    <property type="match status" value="2"/>
</dbReference>
<dbReference type="InterPro" id="IPR000644">
    <property type="entry name" value="CBS_dom"/>
</dbReference>
<evidence type="ECO:0000313" key="7">
    <source>
        <dbReference type="Proteomes" id="UP000198741"/>
    </source>
</evidence>
<evidence type="ECO:0000259" key="4">
    <source>
        <dbReference type="PROSITE" id="PS50914"/>
    </source>
</evidence>
<dbReference type="SMART" id="SM00116">
    <property type="entry name" value="CBS"/>
    <property type="match status" value="2"/>
</dbReference>
<dbReference type="PANTHER" id="PTHR43080">
    <property type="entry name" value="CBS DOMAIN-CONTAINING PROTEIN CBSX3, MITOCHONDRIAL"/>
    <property type="match status" value="1"/>
</dbReference>
<feature type="region of interest" description="Disordered" evidence="3">
    <location>
        <begin position="51"/>
        <end position="86"/>
    </location>
</feature>
<dbReference type="EMBL" id="LT629710">
    <property type="protein sequence ID" value="SDP46093.1"/>
    <property type="molecule type" value="Genomic_DNA"/>
</dbReference>
<dbReference type="Gene3D" id="3.10.580.10">
    <property type="entry name" value="CBS-domain"/>
    <property type="match status" value="1"/>
</dbReference>
<gene>
    <name evidence="6" type="ORF">SAMN04515671_4333</name>
</gene>
<dbReference type="SUPFAM" id="SSF54631">
    <property type="entry name" value="CBS-domain pair"/>
    <property type="match status" value="1"/>
</dbReference>
<evidence type="ECO:0000256" key="2">
    <source>
        <dbReference type="PROSITE-ProRule" id="PRU00703"/>
    </source>
</evidence>
<sequence>MVMTDQVERARVEASALDALASGAFSEPQQRALRSYLAAVGRASASAAESASAAGSDGAHPDGPPAAASDGVHPSGPGGRRQPEHSWAVDRLRAQDVMTTSVVSVPVDAPFAAVVDALTSAGVSAVPVVDADGAVVGVVSEQDLLAKLATVDQSRRFVIPGTAAAAQSVKARAMTAGELMSAPAIVVGPEDPVPAVARLSGARRVKRLPVVDDRGRLVGIVSRADLVRLFLRTDQEIADHLRDDVIRDTFLLDPLQVRVDVDHGVVTLRGELSEPGVLETLLQSVSVTAGVVHVDSHLTSPTSTFHPTADEHWLSPWPLATIAGIGVHSVGPVDMADEDRRGSTP</sequence>
<proteinExistence type="predicted"/>
<dbReference type="AlphaFoldDB" id="A0A1H0SWH0"/>
<feature type="domain" description="CBS" evidence="5">
    <location>
        <begin position="180"/>
        <end position="236"/>
    </location>
</feature>
<dbReference type="Pfam" id="PF04972">
    <property type="entry name" value="BON"/>
    <property type="match status" value="1"/>
</dbReference>
<evidence type="ECO:0000313" key="6">
    <source>
        <dbReference type="EMBL" id="SDP46093.1"/>
    </source>
</evidence>
<dbReference type="InterPro" id="IPR007055">
    <property type="entry name" value="BON_dom"/>
</dbReference>
<accession>A0A1H0SWH0</accession>
<dbReference type="CDD" id="cd04586">
    <property type="entry name" value="CBS_pair_BON_assoc"/>
    <property type="match status" value="1"/>
</dbReference>
<evidence type="ECO:0000256" key="3">
    <source>
        <dbReference type="SAM" id="MobiDB-lite"/>
    </source>
</evidence>
<keyword evidence="7" id="KW-1185">Reference proteome</keyword>
<name>A0A1H0SWH0_9ACTN</name>
<evidence type="ECO:0000256" key="1">
    <source>
        <dbReference type="ARBA" id="ARBA00023122"/>
    </source>
</evidence>
<dbReference type="InterPro" id="IPR051257">
    <property type="entry name" value="Diverse_CBS-Domain"/>
</dbReference>
<dbReference type="Proteomes" id="UP000198741">
    <property type="component" value="Chromosome I"/>
</dbReference>
<dbReference type="PANTHER" id="PTHR43080:SF29">
    <property type="entry name" value="OS02G0818000 PROTEIN"/>
    <property type="match status" value="1"/>
</dbReference>
<dbReference type="PROSITE" id="PS50914">
    <property type="entry name" value="BON"/>
    <property type="match status" value="1"/>
</dbReference>
<evidence type="ECO:0000259" key="5">
    <source>
        <dbReference type="PROSITE" id="PS51371"/>
    </source>
</evidence>
<organism evidence="6 7">
    <name type="scientific">Nakamurella panacisegetis</name>
    <dbReference type="NCBI Taxonomy" id="1090615"/>
    <lineage>
        <taxon>Bacteria</taxon>
        <taxon>Bacillati</taxon>
        <taxon>Actinomycetota</taxon>
        <taxon>Actinomycetes</taxon>
        <taxon>Nakamurellales</taxon>
        <taxon>Nakamurellaceae</taxon>
        <taxon>Nakamurella</taxon>
    </lineage>
</organism>
<dbReference type="InterPro" id="IPR046342">
    <property type="entry name" value="CBS_dom_sf"/>
</dbReference>
<dbReference type="STRING" id="1090615.SAMN04515671_4333"/>
<dbReference type="PROSITE" id="PS51371">
    <property type="entry name" value="CBS"/>
    <property type="match status" value="2"/>
</dbReference>
<keyword evidence="1 2" id="KW-0129">CBS domain</keyword>
<reference evidence="6 7" key="1">
    <citation type="submission" date="2016-10" db="EMBL/GenBank/DDBJ databases">
        <authorList>
            <person name="de Groot N.N."/>
        </authorList>
    </citation>
    <scope>NUCLEOTIDE SEQUENCE [LARGE SCALE GENOMIC DNA]</scope>
    <source>
        <strain evidence="7">P4-7,KCTC 19426,CECT 7604</strain>
    </source>
</reference>
<protein>
    <submittedName>
        <fullName evidence="6">BON domain-containing protein</fullName>
    </submittedName>
</protein>